<proteinExistence type="predicted"/>
<dbReference type="Pfam" id="PF12146">
    <property type="entry name" value="Hydrolase_4"/>
    <property type="match status" value="1"/>
</dbReference>
<evidence type="ECO:0000313" key="2">
    <source>
        <dbReference type="EMBL" id="BCR03214.1"/>
    </source>
</evidence>
<dbReference type="PANTHER" id="PTHR12277">
    <property type="entry name" value="ALPHA/BETA HYDROLASE DOMAIN-CONTAINING PROTEIN"/>
    <property type="match status" value="1"/>
</dbReference>
<dbReference type="RefSeq" id="WP_221250697.1">
    <property type="nucleotide sequence ID" value="NZ_AP024355.1"/>
</dbReference>
<reference evidence="2 3" key="2">
    <citation type="journal article" date="2021" name="Int. J. Syst. Evol. Microbiol.">
        <title>Isolation and Polyphasic Characterization of Desulfuromonas versatilis sp. Nov., an Electrogenic Bacteria Capable of Versatile Metabolism Isolated from a Graphene Oxide-Reducing Enrichment Culture.</title>
        <authorList>
            <person name="Xie L."/>
            <person name="Yoshida N."/>
            <person name="Ishii S."/>
            <person name="Meng L."/>
        </authorList>
    </citation>
    <scope>NUCLEOTIDE SEQUENCE [LARGE SCALE GENOMIC DNA]</scope>
    <source>
        <strain evidence="2 3">NIT-T3</strain>
    </source>
</reference>
<dbReference type="InterPro" id="IPR029058">
    <property type="entry name" value="AB_hydrolase_fold"/>
</dbReference>
<dbReference type="PANTHER" id="PTHR12277:SF79">
    <property type="entry name" value="XAA-PRO DIPEPTIDYL-PEPTIDASE-RELATED"/>
    <property type="match status" value="1"/>
</dbReference>
<dbReference type="Proteomes" id="UP001319827">
    <property type="component" value="Chromosome"/>
</dbReference>
<name>A0ABN6DVD3_9BACT</name>
<protein>
    <recommendedName>
        <fullName evidence="1">Serine aminopeptidase S33 domain-containing protein</fullName>
    </recommendedName>
</protein>
<accession>A0ABN6DVD3</accession>
<gene>
    <name evidence="2" type="ORF">DESUT3_02830</name>
</gene>
<evidence type="ECO:0000259" key="1">
    <source>
        <dbReference type="Pfam" id="PF12146"/>
    </source>
</evidence>
<organism evidence="2 3">
    <name type="scientific">Desulfuromonas versatilis</name>
    <dbReference type="NCBI Taxonomy" id="2802975"/>
    <lineage>
        <taxon>Bacteria</taxon>
        <taxon>Pseudomonadati</taxon>
        <taxon>Thermodesulfobacteriota</taxon>
        <taxon>Desulfuromonadia</taxon>
        <taxon>Desulfuromonadales</taxon>
        <taxon>Desulfuromonadaceae</taxon>
        <taxon>Desulfuromonas</taxon>
    </lineage>
</organism>
<dbReference type="SUPFAM" id="SSF53474">
    <property type="entry name" value="alpha/beta-Hydrolases"/>
    <property type="match status" value="1"/>
</dbReference>
<evidence type="ECO:0000313" key="3">
    <source>
        <dbReference type="Proteomes" id="UP001319827"/>
    </source>
</evidence>
<dbReference type="InterPro" id="IPR022742">
    <property type="entry name" value="Hydrolase_4"/>
</dbReference>
<sequence>MPRLLPLLGLVSVLSWGCAIPESLLFATDRELRFNPAIARLGFEEILFPAEDGTLLYGWYLPGQAGQPLVLFFQGTATNLSHQYPNLAALQQRGLHVFIFDYRGAGHSRGTASELGIYRDARGALEYLEGRGWQPARMIYFGRSLGAAVALELAVERPPAGVILESPFTSLVELIRHHHPRVVQLMPWLFAEHFPSRDRIARLRSPLLIIQGDQDQVVPQAMARSLFDRAPLPKTLAIVPGAGHGDPFLVGGEGYWATWQSFLHQCLPPQAPGMLGQFPPDPGR</sequence>
<reference evidence="2 3" key="1">
    <citation type="journal article" date="2016" name="C (Basel)">
        <title>Selective Growth of and Electricity Production by Marine Exoelectrogenic Bacteria in Self-Aggregated Hydrogel of Microbially Reduced Graphene Oxide.</title>
        <authorList>
            <person name="Yoshida N."/>
            <person name="Goto Y."/>
            <person name="Miyata Y."/>
        </authorList>
    </citation>
    <scope>NUCLEOTIDE SEQUENCE [LARGE SCALE GENOMIC DNA]</scope>
    <source>
        <strain evidence="2 3">NIT-T3</strain>
    </source>
</reference>
<dbReference type="Gene3D" id="3.40.50.1820">
    <property type="entry name" value="alpha/beta hydrolase"/>
    <property type="match status" value="1"/>
</dbReference>
<dbReference type="EMBL" id="AP024355">
    <property type="protein sequence ID" value="BCR03214.1"/>
    <property type="molecule type" value="Genomic_DNA"/>
</dbReference>
<feature type="domain" description="Serine aminopeptidase S33" evidence="1">
    <location>
        <begin position="69"/>
        <end position="196"/>
    </location>
</feature>
<keyword evidence="3" id="KW-1185">Reference proteome</keyword>